<dbReference type="InterPro" id="IPR039391">
    <property type="entry name" value="Phytocyanin-like"/>
</dbReference>
<evidence type="ECO:0000256" key="2">
    <source>
        <dbReference type="ARBA" id="ARBA00022723"/>
    </source>
</evidence>
<feature type="region of interest" description="Disordered" evidence="6">
    <location>
        <begin position="276"/>
        <end position="335"/>
    </location>
</feature>
<dbReference type="InterPro" id="IPR008972">
    <property type="entry name" value="Cupredoxin"/>
</dbReference>
<dbReference type="PROSITE" id="PS51485">
    <property type="entry name" value="PHYTOCYANIN"/>
    <property type="match status" value="2"/>
</dbReference>
<dbReference type="PANTHER" id="PTHR33021:SF496">
    <property type="entry name" value="OS08G0482700 PROTEIN"/>
    <property type="match status" value="1"/>
</dbReference>
<dbReference type="CDD" id="cd04216">
    <property type="entry name" value="Phytocyanin"/>
    <property type="match status" value="1"/>
</dbReference>
<dbReference type="AlphaFoldDB" id="A0AAW1YFK8"/>
<evidence type="ECO:0000256" key="7">
    <source>
        <dbReference type="SAM" id="SignalP"/>
    </source>
</evidence>
<evidence type="ECO:0000256" key="1">
    <source>
        <dbReference type="ARBA" id="ARBA00022448"/>
    </source>
</evidence>
<evidence type="ECO:0000313" key="9">
    <source>
        <dbReference type="EMBL" id="KAK9947538.1"/>
    </source>
</evidence>
<evidence type="ECO:0000259" key="8">
    <source>
        <dbReference type="PROSITE" id="PS51485"/>
    </source>
</evidence>
<evidence type="ECO:0000256" key="6">
    <source>
        <dbReference type="SAM" id="MobiDB-lite"/>
    </source>
</evidence>
<keyword evidence="3" id="KW-0249">Electron transport</keyword>
<keyword evidence="7" id="KW-0732">Signal</keyword>
<comment type="caution">
    <text evidence="9">The sequence shown here is derived from an EMBL/GenBank/DDBJ whole genome shotgun (WGS) entry which is preliminary data.</text>
</comment>
<keyword evidence="4" id="KW-0186">Copper</keyword>
<feature type="compositionally biased region" description="Pro residues" evidence="6">
    <location>
        <begin position="134"/>
        <end position="170"/>
    </location>
</feature>
<dbReference type="EMBL" id="JBEDUW010000001">
    <property type="protein sequence ID" value="KAK9947538.1"/>
    <property type="molecule type" value="Genomic_DNA"/>
</dbReference>
<keyword evidence="5" id="KW-0325">Glycoprotein</keyword>
<dbReference type="FunFam" id="2.60.40.420:FF:000003">
    <property type="entry name" value="Blue copper"/>
    <property type="match status" value="2"/>
</dbReference>
<evidence type="ECO:0000256" key="4">
    <source>
        <dbReference type="ARBA" id="ARBA00023008"/>
    </source>
</evidence>
<dbReference type="InterPro" id="IPR003245">
    <property type="entry name" value="Phytocyanin_dom"/>
</dbReference>
<dbReference type="PANTHER" id="PTHR33021">
    <property type="entry name" value="BLUE COPPER PROTEIN"/>
    <property type="match status" value="1"/>
</dbReference>
<dbReference type="PRINTS" id="PR01217">
    <property type="entry name" value="PRICHEXTENSN"/>
</dbReference>
<feature type="signal peptide" evidence="7">
    <location>
        <begin position="1"/>
        <end position="24"/>
    </location>
</feature>
<dbReference type="GO" id="GO:0005886">
    <property type="term" value="C:plasma membrane"/>
    <property type="evidence" value="ECO:0007669"/>
    <property type="project" value="TreeGrafter"/>
</dbReference>
<dbReference type="GO" id="GO:0009055">
    <property type="term" value="F:electron transfer activity"/>
    <property type="evidence" value="ECO:0007669"/>
    <property type="project" value="InterPro"/>
</dbReference>
<accession>A0AAW1YFK8</accession>
<evidence type="ECO:0000256" key="5">
    <source>
        <dbReference type="ARBA" id="ARBA00023180"/>
    </source>
</evidence>
<feature type="domain" description="Phytocyanin" evidence="8">
    <location>
        <begin position="174"/>
        <end position="275"/>
    </location>
</feature>
<organism evidence="9 10">
    <name type="scientific">Rubus argutus</name>
    <name type="common">Southern blackberry</name>
    <dbReference type="NCBI Taxonomy" id="59490"/>
    <lineage>
        <taxon>Eukaryota</taxon>
        <taxon>Viridiplantae</taxon>
        <taxon>Streptophyta</taxon>
        <taxon>Embryophyta</taxon>
        <taxon>Tracheophyta</taxon>
        <taxon>Spermatophyta</taxon>
        <taxon>Magnoliopsida</taxon>
        <taxon>eudicotyledons</taxon>
        <taxon>Gunneridae</taxon>
        <taxon>Pentapetalae</taxon>
        <taxon>rosids</taxon>
        <taxon>fabids</taxon>
        <taxon>Rosales</taxon>
        <taxon>Rosaceae</taxon>
        <taxon>Rosoideae</taxon>
        <taxon>Rosoideae incertae sedis</taxon>
        <taxon>Rubus</taxon>
    </lineage>
</organism>
<gene>
    <name evidence="9" type="ORF">M0R45_003158</name>
</gene>
<dbReference type="GO" id="GO:0046872">
    <property type="term" value="F:metal ion binding"/>
    <property type="evidence" value="ECO:0007669"/>
    <property type="project" value="UniProtKB-KW"/>
</dbReference>
<feature type="region of interest" description="Disordered" evidence="6">
    <location>
        <begin position="126"/>
        <end position="172"/>
    </location>
</feature>
<name>A0AAW1YFK8_RUBAR</name>
<feature type="chain" id="PRO_5043430309" description="Phytocyanin domain-containing protein" evidence="7">
    <location>
        <begin position="25"/>
        <end position="355"/>
    </location>
</feature>
<feature type="compositionally biased region" description="Low complexity" evidence="6">
    <location>
        <begin position="277"/>
        <end position="310"/>
    </location>
</feature>
<reference evidence="9 10" key="1">
    <citation type="journal article" date="2023" name="G3 (Bethesda)">
        <title>A chromosome-length genome assembly and annotation of blackberry (Rubus argutus, cv. 'Hillquist').</title>
        <authorList>
            <person name="Bruna T."/>
            <person name="Aryal R."/>
            <person name="Dudchenko O."/>
            <person name="Sargent D.J."/>
            <person name="Mead D."/>
            <person name="Buti M."/>
            <person name="Cavallini A."/>
            <person name="Hytonen T."/>
            <person name="Andres J."/>
            <person name="Pham M."/>
            <person name="Weisz D."/>
            <person name="Mascagni F."/>
            <person name="Usai G."/>
            <person name="Natali L."/>
            <person name="Bassil N."/>
            <person name="Fernandez G.E."/>
            <person name="Lomsadze A."/>
            <person name="Armour M."/>
            <person name="Olukolu B."/>
            <person name="Poorten T."/>
            <person name="Britton C."/>
            <person name="Davik J."/>
            <person name="Ashrafi H."/>
            <person name="Aiden E.L."/>
            <person name="Borodovsky M."/>
            <person name="Worthington M."/>
        </authorList>
    </citation>
    <scope>NUCLEOTIDE SEQUENCE [LARGE SCALE GENOMIC DNA]</scope>
    <source>
        <strain evidence="9">PI 553951</strain>
    </source>
</reference>
<dbReference type="Pfam" id="PF02298">
    <property type="entry name" value="Cu_bind_like"/>
    <property type="match status" value="2"/>
</dbReference>
<evidence type="ECO:0000256" key="3">
    <source>
        <dbReference type="ARBA" id="ARBA00022982"/>
    </source>
</evidence>
<dbReference type="SUPFAM" id="SSF49503">
    <property type="entry name" value="Cupredoxins"/>
    <property type="match status" value="2"/>
</dbReference>
<keyword evidence="10" id="KW-1185">Reference proteome</keyword>
<dbReference type="Proteomes" id="UP001457282">
    <property type="component" value="Unassembled WGS sequence"/>
</dbReference>
<proteinExistence type="predicted"/>
<keyword evidence="1" id="KW-0813">Transport</keyword>
<evidence type="ECO:0000313" key="10">
    <source>
        <dbReference type="Proteomes" id="UP001457282"/>
    </source>
</evidence>
<protein>
    <recommendedName>
        <fullName evidence="8">Phytocyanin domain-containing protein</fullName>
    </recommendedName>
</protein>
<dbReference type="Gene3D" id="2.60.40.420">
    <property type="entry name" value="Cupredoxins - blue copper proteins"/>
    <property type="match status" value="2"/>
</dbReference>
<keyword evidence="2" id="KW-0479">Metal-binding</keyword>
<sequence length="355" mass="35962">MARNLNMAVFAAIVAALVISSVSAATYEVGDGLGWNVLPGGAVPYTTWASNHTFHAGDILVFKFANGAHDVAKVTKAAYDACNVTNPISTLTSSPANFTLSSGEHYYICTIDGHCSKGQKLAVNVTGSTSSPPASAPSSPPSVSPAPVLAPEPSSSTPPPAPAAPAPSPSAGPTNYTVGDVAGWNVLSNDSYAVWAKDKTFYVGDILVFNFLSGSHDVAKVTKTNYESCGTSNPIALYTNPPVRFTLNTTGENFFICTFPDHCSKGQKLAINVTGRTATPTSAPAPSPSTSAPTPSTTATPPTSGATPPSGTSPPSTPTPASDVTPPPSPSAATSVGVAGLSVTLLSAAVALFMF</sequence>
<feature type="domain" description="Phytocyanin" evidence="8">
    <location>
        <begin position="25"/>
        <end position="127"/>
    </location>
</feature>